<evidence type="ECO:0000256" key="4">
    <source>
        <dbReference type="ARBA" id="ARBA00022692"/>
    </source>
</evidence>
<keyword evidence="5" id="KW-0378">Hydrolase</keyword>
<feature type="transmembrane region" description="Helical" evidence="8">
    <location>
        <begin position="155"/>
        <end position="182"/>
    </location>
</feature>
<dbReference type="EMBL" id="CP042829">
    <property type="protein sequence ID" value="QFG02410.1"/>
    <property type="molecule type" value="Genomic_DNA"/>
</dbReference>
<evidence type="ECO:0000256" key="1">
    <source>
        <dbReference type="ARBA" id="ARBA00004651"/>
    </source>
</evidence>
<reference evidence="9 10" key="2">
    <citation type="submission" date="2019-10" db="EMBL/GenBank/DDBJ databases">
        <title>Thermopilla bonchosmolovskayae gen. nov., sp. nov., a moderately thermophilic Chloroflexi bacterium from a Chukotka hot spring (Arctic, Russia), representing a novel classis Thermopillaia, which include previously uncultivated lineage OLB14.</title>
        <authorList>
            <person name="Kochetkova T.V."/>
            <person name="Zayulina K.S."/>
            <person name="Zhigarkov V.S."/>
            <person name="Minaev N.V."/>
            <person name="Novikov A."/>
            <person name="Toshchakov S.V."/>
            <person name="Elcheninov A.G."/>
            <person name="Kublanov I.V."/>
        </authorList>
    </citation>
    <scope>NUCLEOTIDE SEQUENCE [LARGE SCALE GENOMIC DNA]</scope>
    <source>
        <strain evidence="9 10">3753O</strain>
    </source>
</reference>
<dbReference type="NCBIfam" id="TIGR04178">
    <property type="entry name" value="exo_archaeo"/>
    <property type="match status" value="1"/>
</dbReference>
<keyword evidence="2" id="KW-1003">Cell membrane</keyword>
<evidence type="ECO:0000256" key="8">
    <source>
        <dbReference type="SAM" id="Phobius"/>
    </source>
</evidence>
<dbReference type="InterPro" id="IPR026392">
    <property type="entry name" value="Exo/Archaeosortase_dom"/>
</dbReference>
<keyword evidence="10" id="KW-1185">Reference proteome</keyword>
<dbReference type="Proteomes" id="UP000326331">
    <property type="component" value="Chromosome"/>
</dbReference>
<evidence type="ECO:0000256" key="3">
    <source>
        <dbReference type="ARBA" id="ARBA00022670"/>
    </source>
</evidence>
<name>A0ABX6C2A5_9CHLR</name>
<proteinExistence type="predicted"/>
<dbReference type="InterPro" id="IPR019127">
    <property type="entry name" value="Exosortase"/>
</dbReference>
<feature type="transmembrane region" description="Helical" evidence="8">
    <location>
        <begin position="188"/>
        <end position="209"/>
    </location>
</feature>
<feature type="transmembrane region" description="Helical" evidence="8">
    <location>
        <begin position="51"/>
        <end position="69"/>
    </location>
</feature>
<keyword evidence="3" id="KW-0645">Protease</keyword>
<organism evidence="9 10">
    <name type="scientific">Tepidiforma bonchosmolovskayae</name>
    <dbReference type="NCBI Taxonomy" id="2601677"/>
    <lineage>
        <taxon>Bacteria</taxon>
        <taxon>Bacillati</taxon>
        <taxon>Chloroflexota</taxon>
        <taxon>Tepidiformia</taxon>
        <taxon>Tepidiformales</taxon>
        <taxon>Tepidiformaceae</taxon>
        <taxon>Tepidiforma</taxon>
    </lineage>
</organism>
<reference evidence="9 10" key="1">
    <citation type="submission" date="2019-08" db="EMBL/GenBank/DDBJ databases">
        <authorList>
            <person name="Toschakov S.V."/>
        </authorList>
    </citation>
    <scope>NUCLEOTIDE SEQUENCE [LARGE SCALE GENOMIC DNA]</scope>
    <source>
        <strain evidence="9 10">3753O</strain>
    </source>
</reference>
<accession>A0ABX6C2A5</accession>
<feature type="transmembrane region" description="Helical" evidence="8">
    <location>
        <begin position="121"/>
        <end position="143"/>
    </location>
</feature>
<evidence type="ECO:0008006" key="11">
    <source>
        <dbReference type="Google" id="ProtNLM"/>
    </source>
</evidence>
<gene>
    <name evidence="9" type="ORF">Tbon_03585</name>
</gene>
<protein>
    <recommendedName>
        <fullName evidence="11">Exosortase/archaeosortase family protein</fullName>
    </recommendedName>
</protein>
<evidence type="ECO:0000256" key="2">
    <source>
        <dbReference type="ARBA" id="ARBA00022475"/>
    </source>
</evidence>
<comment type="subcellular location">
    <subcellularLocation>
        <location evidence="1">Cell membrane</location>
        <topology evidence="1">Multi-pass membrane protein</topology>
    </subcellularLocation>
</comment>
<sequence length="225" mass="24457">MAAGRAVRDLRGRGRVVREPEGRMDTLTWFVPACVAWAAAVTFFWKARAWILYFVLGAAGFAVLAVTAMRELVPGELAVRVATAHAVHWVAWLLGVRTALFDDRAGELLVIGVPHHQEWTKLTIGIECSGVLETAALMGLGLFYPALPLAKRLGVLGVALALTFAANVVRMLVIVGAVAYGGQDALDIAHVVFGRAVFFFLAIGIYWFAITRPTLRVVYARLREG</sequence>
<evidence type="ECO:0000256" key="6">
    <source>
        <dbReference type="ARBA" id="ARBA00022989"/>
    </source>
</evidence>
<evidence type="ECO:0000313" key="9">
    <source>
        <dbReference type="EMBL" id="QFG02410.1"/>
    </source>
</evidence>
<evidence type="ECO:0000313" key="10">
    <source>
        <dbReference type="Proteomes" id="UP000326331"/>
    </source>
</evidence>
<feature type="transmembrane region" description="Helical" evidence="8">
    <location>
        <begin position="27"/>
        <end position="45"/>
    </location>
</feature>
<evidence type="ECO:0000256" key="5">
    <source>
        <dbReference type="ARBA" id="ARBA00022801"/>
    </source>
</evidence>
<dbReference type="Pfam" id="PF09721">
    <property type="entry name" value="Exosortase_EpsH"/>
    <property type="match status" value="1"/>
</dbReference>
<evidence type="ECO:0000256" key="7">
    <source>
        <dbReference type="ARBA" id="ARBA00023136"/>
    </source>
</evidence>
<keyword evidence="7 8" id="KW-0472">Membrane</keyword>
<keyword evidence="4 8" id="KW-0812">Transmembrane</keyword>
<keyword evidence="6 8" id="KW-1133">Transmembrane helix</keyword>